<dbReference type="PANTHER" id="PTHR30579:SF7">
    <property type="entry name" value="HTH-TYPE TRANSCRIPTIONAL REGULATOR LRHA-RELATED"/>
    <property type="match status" value="1"/>
</dbReference>
<evidence type="ECO:0000256" key="1">
    <source>
        <dbReference type="ARBA" id="ARBA00009437"/>
    </source>
</evidence>
<dbReference type="AlphaFoldDB" id="A0AAU8MX01"/>
<evidence type="ECO:0000256" key="3">
    <source>
        <dbReference type="ARBA" id="ARBA00023125"/>
    </source>
</evidence>
<dbReference type="InterPro" id="IPR005119">
    <property type="entry name" value="LysR_subst-bd"/>
</dbReference>
<dbReference type="EMBL" id="CP159925">
    <property type="protein sequence ID" value="XCO76725.1"/>
    <property type="molecule type" value="Genomic_DNA"/>
</dbReference>
<dbReference type="FunFam" id="1.10.10.10:FF:000001">
    <property type="entry name" value="LysR family transcriptional regulator"/>
    <property type="match status" value="1"/>
</dbReference>
<evidence type="ECO:0000259" key="5">
    <source>
        <dbReference type="PROSITE" id="PS50931"/>
    </source>
</evidence>
<reference evidence="6" key="1">
    <citation type="submission" date="2024-06" db="EMBL/GenBank/DDBJ databases">
        <authorList>
            <person name="Li S."/>
        </authorList>
    </citation>
    <scope>NUCLEOTIDE SEQUENCE</scope>
    <source>
        <strain evidence="6">SR10</strain>
    </source>
</reference>
<dbReference type="InterPro" id="IPR050176">
    <property type="entry name" value="LTTR"/>
</dbReference>
<name>A0AAU8MX01_9GAMM</name>
<dbReference type="PROSITE" id="PS50931">
    <property type="entry name" value="HTH_LYSR"/>
    <property type="match status" value="1"/>
</dbReference>
<dbReference type="InterPro" id="IPR036388">
    <property type="entry name" value="WH-like_DNA-bd_sf"/>
</dbReference>
<accession>A0AAU8MX01</accession>
<dbReference type="GO" id="GO:0003700">
    <property type="term" value="F:DNA-binding transcription factor activity"/>
    <property type="evidence" value="ECO:0007669"/>
    <property type="project" value="InterPro"/>
</dbReference>
<dbReference type="PANTHER" id="PTHR30579">
    <property type="entry name" value="TRANSCRIPTIONAL REGULATOR"/>
    <property type="match status" value="1"/>
</dbReference>
<dbReference type="Pfam" id="PF00126">
    <property type="entry name" value="HTH_1"/>
    <property type="match status" value="1"/>
</dbReference>
<comment type="similarity">
    <text evidence="1">Belongs to the LysR transcriptional regulatory family.</text>
</comment>
<dbReference type="Gene3D" id="3.40.190.10">
    <property type="entry name" value="Periplasmic binding protein-like II"/>
    <property type="match status" value="2"/>
</dbReference>
<sequence>MASFDLDQLKAFVAVADAGSISAGAAQVFRSQSAISEQLQKLERAAGAVLLLRSRQGVAPTAAGQRLLAHARQLLALGELALHDVRRELRRTDLRLGISDYYRPDEIAGLLRHLARHCPQLRLQVALGTSAAIARGHAEGAYDAALIMQVESTATRAAGAGAPLRREALAWVAAAGLDLRAEEELPLVLLPPDCALHRLAVERLRKHRSACRLAHQASGVAGLQAALRAGLGVGCLNASAIGDGLAVAQSPRLPALPDCSFRLILPSPGANAALREAGAALHAYFA</sequence>
<dbReference type="SUPFAM" id="SSF46785">
    <property type="entry name" value="Winged helix' DNA-binding domain"/>
    <property type="match status" value="1"/>
</dbReference>
<protein>
    <submittedName>
        <fullName evidence="6">LysR family transcriptional regulator</fullName>
    </submittedName>
</protein>
<feature type="domain" description="HTH lysR-type" evidence="5">
    <location>
        <begin position="4"/>
        <end position="61"/>
    </location>
</feature>
<proteinExistence type="inferred from homology"/>
<dbReference type="InterPro" id="IPR000847">
    <property type="entry name" value="LysR_HTH_N"/>
</dbReference>
<dbReference type="Pfam" id="PF03466">
    <property type="entry name" value="LysR_substrate"/>
    <property type="match status" value="1"/>
</dbReference>
<organism evidence="6">
    <name type="scientific">Lysobacter firmicutimachus</name>
    <dbReference type="NCBI Taxonomy" id="1792846"/>
    <lineage>
        <taxon>Bacteria</taxon>
        <taxon>Pseudomonadati</taxon>
        <taxon>Pseudomonadota</taxon>
        <taxon>Gammaproteobacteria</taxon>
        <taxon>Lysobacterales</taxon>
        <taxon>Lysobacteraceae</taxon>
        <taxon>Lysobacter</taxon>
    </lineage>
</organism>
<dbReference type="SUPFAM" id="SSF53850">
    <property type="entry name" value="Periplasmic binding protein-like II"/>
    <property type="match status" value="1"/>
</dbReference>
<evidence type="ECO:0000313" key="6">
    <source>
        <dbReference type="EMBL" id="XCO76725.1"/>
    </source>
</evidence>
<dbReference type="GO" id="GO:0003677">
    <property type="term" value="F:DNA binding"/>
    <property type="evidence" value="ECO:0007669"/>
    <property type="project" value="UniProtKB-KW"/>
</dbReference>
<keyword evidence="3" id="KW-0238">DNA-binding</keyword>
<evidence type="ECO:0000256" key="2">
    <source>
        <dbReference type="ARBA" id="ARBA00023015"/>
    </source>
</evidence>
<gene>
    <name evidence="6" type="ORF">ABU614_08065</name>
</gene>
<dbReference type="Gene3D" id="1.10.10.10">
    <property type="entry name" value="Winged helix-like DNA-binding domain superfamily/Winged helix DNA-binding domain"/>
    <property type="match status" value="1"/>
</dbReference>
<dbReference type="RefSeq" id="WP_363799958.1">
    <property type="nucleotide sequence ID" value="NZ_CP159925.1"/>
</dbReference>
<dbReference type="InterPro" id="IPR036390">
    <property type="entry name" value="WH_DNA-bd_sf"/>
</dbReference>
<keyword evidence="2" id="KW-0805">Transcription regulation</keyword>
<evidence type="ECO:0000256" key="4">
    <source>
        <dbReference type="ARBA" id="ARBA00023163"/>
    </source>
</evidence>
<keyword evidence="4" id="KW-0804">Transcription</keyword>